<dbReference type="AlphaFoldDB" id="A0A3M4C0K3"/>
<organism evidence="2 4">
    <name type="scientific">Pseudomonas syringae pv. delphinii</name>
    <dbReference type="NCBI Taxonomy" id="192088"/>
    <lineage>
        <taxon>Bacteria</taxon>
        <taxon>Pseudomonadati</taxon>
        <taxon>Pseudomonadota</taxon>
        <taxon>Gammaproteobacteria</taxon>
        <taxon>Pseudomonadales</taxon>
        <taxon>Pseudomonadaceae</taxon>
        <taxon>Pseudomonas</taxon>
    </lineage>
</organism>
<dbReference type="Proteomes" id="UP000267908">
    <property type="component" value="Unassembled WGS sequence"/>
</dbReference>
<reference evidence="4 5" key="1">
    <citation type="submission" date="2018-08" db="EMBL/GenBank/DDBJ databases">
        <title>Recombination of ecologically and evolutionarily significant loci maintains genetic cohesion in the Pseudomonas syringae species complex.</title>
        <authorList>
            <person name="Dillon M."/>
            <person name="Thakur S."/>
            <person name="Almeida R.N.D."/>
            <person name="Weir B.S."/>
            <person name="Guttman D.S."/>
        </authorList>
    </citation>
    <scope>NUCLEOTIDE SEQUENCE [LARGE SCALE GENOMIC DNA]</scope>
    <source>
        <strain evidence="3 5">ICMP 13052</strain>
        <strain evidence="2 4">ICMP 4330</strain>
    </source>
</reference>
<dbReference type="Proteomes" id="UP000269044">
    <property type="component" value="Unassembled WGS sequence"/>
</dbReference>
<proteinExistence type="predicted"/>
<sequence>MNSGAYFESPVSESSAPRGLPPPVEQPVIVAMMVIAAAKPFSRASE</sequence>
<evidence type="ECO:0000313" key="4">
    <source>
        <dbReference type="Proteomes" id="UP000267908"/>
    </source>
</evidence>
<accession>A0A3M4C0K3</accession>
<evidence type="ECO:0000313" key="5">
    <source>
        <dbReference type="Proteomes" id="UP000269044"/>
    </source>
</evidence>
<comment type="caution">
    <text evidence="2">The sequence shown here is derived from an EMBL/GenBank/DDBJ whole genome shotgun (WGS) entry which is preliminary data.</text>
</comment>
<evidence type="ECO:0000256" key="1">
    <source>
        <dbReference type="SAM" id="MobiDB-lite"/>
    </source>
</evidence>
<gene>
    <name evidence="3" type="ORF">ALQ08_102886</name>
    <name evidence="2" type="ORF">ALQ28_102763</name>
</gene>
<protein>
    <submittedName>
        <fullName evidence="2">Uncharacterized protein</fullName>
    </submittedName>
</protein>
<dbReference type="EMBL" id="RBQG01000099">
    <property type="protein sequence ID" value="RMP15857.1"/>
    <property type="molecule type" value="Genomic_DNA"/>
</dbReference>
<name>A0A3M4C0K3_9PSED</name>
<evidence type="ECO:0000313" key="3">
    <source>
        <dbReference type="EMBL" id="RMQ17308.1"/>
    </source>
</evidence>
<feature type="region of interest" description="Disordered" evidence="1">
    <location>
        <begin position="1"/>
        <end position="22"/>
    </location>
</feature>
<dbReference type="EMBL" id="RBRA01000338">
    <property type="protein sequence ID" value="RMQ17308.1"/>
    <property type="molecule type" value="Genomic_DNA"/>
</dbReference>
<evidence type="ECO:0000313" key="2">
    <source>
        <dbReference type="EMBL" id="RMP15857.1"/>
    </source>
</evidence>